<evidence type="ECO:0000256" key="9">
    <source>
        <dbReference type="SAM" id="SignalP"/>
    </source>
</evidence>
<keyword evidence="6" id="KW-0325">Glycoprotein</keyword>
<comment type="similarity">
    <text evidence="1 7">Belongs to the AB hydrolase superfamily. Lipase family.</text>
</comment>
<evidence type="ECO:0000256" key="5">
    <source>
        <dbReference type="ARBA" id="ARBA00023098"/>
    </source>
</evidence>
<dbReference type="InterPro" id="IPR025483">
    <property type="entry name" value="Lipase_euk"/>
</dbReference>
<evidence type="ECO:0000256" key="7">
    <source>
        <dbReference type="PIRNR" id="PIRNR000862"/>
    </source>
</evidence>
<organism evidence="11 12">
    <name type="scientific">Zophobas morio</name>
    <dbReference type="NCBI Taxonomy" id="2755281"/>
    <lineage>
        <taxon>Eukaryota</taxon>
        <taxon>Metazoa</taxon>
        <taxon>Ecdysozoa</taxon>
        <taxon>Arthropoda</taxon>
        <taxon>Hexapoda</taxon>
        <taxon>Insecta</taxon>
        <taxon>Pterygota</taxon>
        <taxon>Neoptera</taxon>
        <taxon>Endopterygota</taxon>
        <taxon>Coleoptera</taxon>
        <taxon>Polyphaga</taxon>
        <taxon>Cucujiformia</taxon>
        <taxon>Tenebrionidae</taxon>
        <taxon>Zophobas</taxon>
    </lineage>
</organism>
<sequence length="406" mass="45484">MNTLLILFFTLFTYSIASPYHGQIRDLVPADDEDADLSVMELLEKYGYPAEEHFVTTSDGYILRMHRIPHGKNSDTVSDKVVFLMHGLLCSSADWVLTGTEHGLGYLMADAGYDVWMGNARGNHESRNHTTLNPDTDDDFWHFSWHEIGAIDVATMIDYALEVTGQSQVVHIGHSQGSTSYYVMTAMRPEYNAKIKAHFSLAPIAYMNHMTSPLMHILASWSGTLDFLAELIGINEFLPSNDFMEMVGDDLCADGDPTQVLCSNALFVICGFSPDEMNATILPVLTGHTPAGISVRQMMHYAQEINSGEFCQYDFGSDDNLIEYGQSTPPNYELDNIQAPIYLYFSRNDWLSAEEDVLKFCTGIGGACKEMILVADGEFNHLDYLYGIRTPDLVYKPMIEIIADLY</sequence>
<feature type="active site" description="Charge relay system" evidence="8">
    <location>
        <position position="381"/>
    </location>
</feature>
<evidence type="ECO:0000313" key="12">
    <source>
        <dbReference type="Proteomes" id="UP001168821"/>
    </source>
</evidence>
<evidence type="ECO:0000256" key="2">
    <source>
        <dbReference type="ARBA" id="ARBA00022729"/>
    </source>
</evidence>
<protein>
    <recommendedName>
        <fullName evidence="7">Lipase</fullName>
    </recommendedName>
</protein>
<keyword evidence="3 7" id="KW-0378">Hydrolase</keyword>
<keyword evidence="4 7" id="KW-0442">Lipid degradation</keyword>
<gene>
    <name evidence="11" type="ORF">Zmor_010148</name>
</gene>
<dbReference type="SUPFAM" id="SSF53474">
    <property type="entry name" value="alpha/beta-Hydrolases"/>
    <property type="match status" value="1"/>
</dbReference>
<evidence type="ECO:0000256" key="1">
    <source>
        <dbReference type="ARBA" id="ARBA00010701"/>
    </source>
</evidence>
<evidence type="ECO:0000256" key="3">
    <source>
        <dbReference type="ARBA" id="ARBA00022801"/>
    </source>
</evidence>
<dbReference type="InterPro" id="IPR006693">
    <property type="entry name" value="AB_hydrolase_lipase"/>
</dbReference>
<dbReference type="PIRSF" id="PIRSF000862">
    <property type="entry name" value="Steryl_ester_lip"/>
    <property type="match status" value="1"/>
</dbReference>
<dbReference type="PANTHER" id="PTHR11005">
    <property type="entry name" value="LYSOSOMAL ACID LIPASE-RELATED"/>
    <property type="match status" value="1"/>
</dbReference>
<feature type="active site" description="Charge relay system" evidence="8">
    <location>
        <position position="349"/>
    </location>
</feature>
<comment type="caution">
    <text evidence="11">The sequence shown here is derived from an EMBL/GenBank/DDBJ whole genome shotgun (WGS) entry which is preliminary data.</text>
</comment>
<feature type="active site" description="Nucleophile" evidence="8">
    <location>
        <position position="175"/>
    </location>
</feature>
<feature type="signal peptide" evidence="9">
    <location>
        <begin position="1"/>
        <end position="17"/>
    </location>
</feature>
<keyword evidence="2 9" id="KW-0732">Signal</keyword>
<dbReference type="GO" id="GO:0016788">
    <property type="term" value="F:hydrolase activity, acting on ester bonds"/>
    <property type="evidence" value="ECO:0007669"/>
    <property type="project" value="InterPro"/>
</dbReference>
<accession>A0AA38IK19</accession>
<dbReference type="Gene3D" id="3.40.50.1820">
    <property type="entry name" value="alpha/beta hydrolase"/>
    <property type="match status" value="1"/>
</dbReference>
<name>A0AA38IK19_9CUCU</name>
<dbReference type="InterPro" id="IPR029058">
    <property type="entry name" value="AB_hydrolase_fold"/>
</dbReference>
<reference evidence="11" key="1">
    <citation type="journal article" date="2023" name="G3 (Bethesda)">
        <title>Whole genome assemblies of Zophobas morio and Tenebrio molitor.</title>
        <authorList>
            <person name="Kaur S."/>
            <person name="Stinson S.A."/>
            <person name="diCenzo G.C."/>
        </authorList>
    </citation>
    <scope>NUCLEOTIDE SEQUENCE</scope>
    <source>
        <strain evidence="11">QUZm001</strain>
    </source>
</reference>
<dbReference type="GO" id="GO:0016042">
    <property type="term" value="P:lipid catabolic process"/>
    <property type="evidence" value="ECO:0007669"/>
    <property type="project" value="UniProtKB-KW"/>
</dbReference>
<feature type="domain" description="Partial AB-hydrolase lipase" evidence="10">
    <location>
        <begin position="40"/>
        <end position="98"/>
    </location>
</feature>
<feature type="chain" id="PRO_5041445625" description="Lipase" evidence="9">
    <location>
        <begin position="18"/>
        <end position="406"/>
    </location>
</feature>
<keyword evidence="5" id="KW-0443">Lipid metabolism</keyword>
<dbReference type="Proteomes" id="UP001168821">
    <property type="component" value="Unassembled WGS sequence"/>
</dbReference>
<dbReference type="EMBL" id="JALNTZ010000003">
    <property type="protein sequence ID" value="KAJ3658410.1"/>
    <property type="molecule type" value="Genomic_DNA"/>
</dbReference>
<proteinExistence type="inferred from homology"/>
<dbReference type="FunFam" id="3.40.50.1820:FF:000021">
    <property type="entry name" value="Lipase"/>
    <property type="match status" value="1"/>
</dbReference>
<evidence type="ECO:0000256" key="4">
    <source>
        <dbReference type="ARBA" id="ARBA00022963"/>
    </source>
</evidence>
<keyword evidence="12" id="KW-1185">Reference proteome</keyword>
<evidence type="ECO:0000256" key="6">
    <source>
        <dbReference type="ARBA" id="ARBA00023180"/>
    </source>
</evidence>
<evidence type="ECO:0000313" key="11">
    <source>
        <dbReference type="EMBL" id="KAJ3658410.1"/>
    </source>
</evidence>
<evidence type="ECO:0000259" key="10">
    <source>
        <dbReference type="Pfam" id="PF04083"/>
    </source>
</evidence>
<evidence type="ECO:0000256" key="8">
    <source>
        <dbReference type="PIRSR" id="PIRSR000862-1"/>
    </source>
</evidence>
<dbReference type="AlphaFoldDB" id="A0AA38IK19"/>
<dbReference type="Pfam" id="PF04083">
    <property type="entry name" value="Abhydro_lipase"/>
    <property type="match status" value="1"/>
</dbReference>